<dbReference type="InterPro" id="IPR003594">
    <property type="entry name" value="HATPase_dom"/>
</dbReference>
<evidence type="ECO:0000256" key="12">
    <source>
        <dbReference type="PROSITE-ProRule" id="PRU00110"/>
    </source>
</evidence>
<sequence>MALDHPLMKEVTLSQLRMTAAYRNVKLASLQQHPTAETLLLTCCISMQGIIKSYEAAEASIWSEEFGKLVGQSIFSHFPLRLIRRLAQAYELSKQTGAAAAVDFEYAASGTSCRLRAYVTADQHRDMLITLYPQSPRVEPDPAASQEAYTTHRQAHNLQLIRTLQRTHYPDRESMVQHHVRLGCQMLGMRHGYFTRMTPDGFCPEFVHSPREAVRSLLQRTTQDPLAQKVTSRQGKLMGQAHAPTDTPAPEQSLYTWSSFAGIPVTWGGRSEGVLLFFDDRPAHTGPAPHEMELLELLADSMSDFLTTPAPTKRRREGAEPLPDEHQSFINAISDGIALHTNGKIFEVNQALATMLGYAPQELNGKRLDDVLTDTLPLPSEDGGASSFETKGITRTGQLFDMSVTTSPYQHQGQMTWLSIFRNISEQKHNEALLRRNQEAAEALLEAKEQFVSMVIHELRTPLNTVVGMTHLLLDETLTPTQLEYLNAIRFSSGNMLSLINDMLDFSKIEAGKITFENHTFHVHELLQDIRKALLLKAKEKHLALTLQWDERIPSFLEGDSMRLNQVLTNLISNAIKFTEEGAVDIKVELLAQKKRRIALRFSVCDTGIGISEDQLDAIFESYQQASADTSRKYGGTGLGLAICRKLVELQGGHIGVKSTFGVGSEFSFELTFTVAENQVAPAPAETTGISPLGDVRVLMVEDNQFNRLVASRFMEKWQVQADLAENGFEALEKLQTQVYDLVMMDIHMPGINGYETARRIRQHENPAVSQVPIIAMSASATTDIEQDIRQVGMNGCVSKPFDPRELYETIGRYAPQATPAALSNLELMEEKGSASANAIAADFSYLETLSGDNPDFAIRALEMFSDQMHTFGEQLVIARDQADRDIYRFYVHKLKSAYGSLRIKEYRDITGELETVDLSEIDFKVIKKKIAQLLNLNKRVIVLIKQKLEELKNTSAGRA</sequence>
<dbReference type="PROSITE" id="PS50110">
    <property type="entry name" value="RESPONSE_REGULATORY"/>
    <property type="match status" value="1"/>
</dbReference>
<dbReference type="CDD" id="cd00082">
    <property type="entry name" value="HisKA"/>
    <property type="match status" value="1"/>
</dbReference>
<dbReference type="STRING" id="1075417.SAMN05421823_105174"/>
<dbReference type="InterPro" id="IPR036890">
    <property type="entry name" value="HATPase_C_sf"/>
</dbReference>
<evidence type="ECO:0000256" key="8">
    <source>
        <dbReference type="ARBA" id="ARBA00022840"/>
    </source>
</evidence>
<evidence type="ECO:0000313" key="19">
    <source>
        <dbReference type="Proteomes" id="UP000198510"/>
    </source>
</evidence>
<dbReference type="CDD" id="cd00130">
    <property type="entry name" value="PAS"/>
    <property type="match status" value="1"/>
</dbReference>
<feature type="modified residue" description="4-aspartylphosphate" evidence="13">
    <location>
        <position position="746"/>
    </location>
</feature>
<dbReference type="InterPro" id="IPR003661">
    <property type="entry name" value="HisK_dim/P_dom"/>
</dbReference>
<dbReference type="PROSITE" id="PS50109">
    <property type="entry name" value="HIS_KIN"/>
    <property type="match status" value="1"/>
</dbReference>
<comment type="subcellular location">
    <subcellularLocation>
        <location evidence="2">Cell membrane</location>
        <topology evidence="2">Multi-pass membrane protein</topology>
    </subcellularLocation>
</comment>
<dbReference type="CDD" id="cd17546">
    <property type="entry name" value="REC_hyHK_CKI1_RcsC-like"/>
    <property type="match status" value="1"/>
</dbReference>
<reference evidence="18 19" key="1">
    <citation type="submission" date="2016-10" db="EMBL/GenBank/DDBJ databases">
        <authorList>
            <person name="de Groot N.N."/>
        </authorList>
    </citation>
    <scope>NUCLEOTIDE SEQUENCE [LARGE SCALE GENOMIC DNA]</scope>
    <source>
        <strain evidence="18 19">DSM 25186</strain>
    </source>
</reference>
<dbReference type="PROSITE" id="PS50894">
    <property type="entry name" value="HPT"/>
    <property type="match status" value="1"/>
</dbReference>
<dbReference type="AlphaFoldDB" id="A0A1G9J1L7"/>
<gene>
    <name evidence="18" type="ORF">SAMN05421823_105174</name>
</gene>
<keyword evidence="5 13" id="KW-0597">Phosphoprotein</keyword>
<keyword evidence="10" id="KW-0902">Two-component regulatory system</keyword>
<dbReference type="SUPFAM" id="SSF55781">
    <property type="entry name" value="GAF domain-like"/>
    <property type="match status" value="1"/>
</dbReference>
<dbReference type="GO" id="GO:0005524">
    <property type="term" value="F:ATP binding"/>
    <property type="evidence" value="ECO:0007669"/>
    <property type="project" value="UniProtKB-KW"/>
</dbReference>
<evidence type="ECO:0000259" key="16">
    <source>
        <dbReference type="PROSITE" id="PS50112"/>
    </source>
</evidence>
<dbReference type="SUPFAM" id="SSF52172">
    <property type="entry name" value="CheY-like"/>
    <property type="match status" value="1"/>
</dbReference>
<comment type="catalytic activity">
    <reaction evidence="1">
        <text>ATP + protein L-histidine = ADP + protein N-phospho-L-histidine.</text>
        <dbReference type="EC" id="2.7.13.3"/>
    </reaction>
</comment>
<dbReference type="InterPro" id="IPR000014">
    <property type="entry name" value="PAS"/>
</dbReference>
<evidence type="ECO:0000256" key="13">
    <source>
        <dbReference type="PROSITE-ProRule" id="PRU00169"/>
    </source>
</evidence>
<dbReference type="CDD" id="cd16922">
    <property type="entry name" value="HATPase_EvgS-ArcB-TorS-like"/>
    <property type="match status" value="1"/>
</dbReference>
<dbReference type="SUPFAM" id="SSF55874">
    <property type="entry name" value="ATPase domain of HSP90 chaperone/DNA topoisomerase II/histidine kinase"/>
    <property type="match status" value="1"/>
</dbReference>
<dbReference type="Gene3D" id="1.20.120.160">
    <property type="entry name" value="HPT domain"/>
    <property type="match status" value="1"/>
</dbReference>
<evidence type="ECO:0000259" key="15">
    <source>
        <dbReference type="PROSITE" id="PS50110"/>
    </source>
</evidence>
<dbReference type="PANTHER" id="PTHR45339:SF1">
    <property type="entry name" value="HYBRID SIGNAL TRANSDUCTION HISTIDINE KINASE J"/>
    <property type="match status" value="1"/>
</dbReference>
<evidence type="ECO:0000256" key="7">
    <source>
        <dbReference type="ARBA" id="ARBA00022741"/>
    </source>
</evidence>
<keyword evidence="11" id="KW-0472">Membrane</keyword>
<dbReference type="PANTHER" id="PTHR45339">
    <property type="entry name" value="HYBRID SIGNAL TRANSDUCTION HISTIDINE KINASE J"/>
    <property type="match status" value="1"/>
</dbReference>
<dbReference type="InterPro" id="IPR011006">
    <property type="entry name" value="CheY-like_superfamily"/>
</dbReference>
<keyword evidence="19" id="KW-1185">Reference proteome</keyword>
<dbReference type="EC" id="2.7.13.3" evidence="3"/>
<evidence type="ECO:0000313" key="18">
    <source>
        <dbReference type="EMBL" id="SDL31369.1"/>
    </source>
</evidence>
<keyword evidence="7" id="KW-0547">Nucleotide-binding</keyword>
<dbReference type="InterPro" id="IPR036097">
    <property type="entry name" value="HisK_dim/P_sf"/>
</dbReference>
<evidence type="ECO:0000256" key="3">
    <source>
        <dbReference type="ARBA" id="ARBA00012438"/>
    </source>
</evidence>
<dbReference type="InterPro" id="IPR005467">
    <property type="entry name" value="His_kinase_dom"/>
</dbReference>
<dbReference type="Pfam" id="PF00512">
    <property type="entry name" value="HisKA"/>
    <property type="match status" value="1"/>
</dbReference>
<feature type="domain" description="Response regulatory" evidence="15">
    <location>
        <begin position="697"/>
        <end position="815"/>
    </location>
</feature>
<evidence type="ECO:0000256" key="4">
    <source>
        <dbReference type="ARBA" id="ARBA00022475"/>
    </source>
</evidence>
<dbReference type="FunFam" id="3.30.565.10:FF:000010">
    <property type="entry name" value="Sensor histidine kinase RcsC"/>
    <property type="match status" value="1"/>
</dbReference>
<feature type="modified residue" description="Phosphohistidine" evidence="12">
    <location>
        <position position="893"/>
    </location>
</feature>
<dbReference type="Gene3D" id="3.30.565.10">
    <property type="entry name" value="Histidine kinase-like ATPase, C-terminal domain"/>
    <property type="match status" value="1"/>
</dbReference>
<dbReference type="SMART" id="SM00091">
    <property type="entry name" value="PAS"/>
    <property type="match status" value="1"/>
</dbReference>
<dbReference type="GO" id="GO:0000155">
    <property type="term" value="F:phosphorelay sensor kinase activity"/>
    <property type="evidence" value="ECO:0007669"/>
    <property type="project" value="InterPro"/>
</dbReference>
<dbReference type="Pfam" id="PF13426">
    <property type="entry name" value="PAS_9"/>
    <property type="match status" value="1"/>
</dbReference>
<dbReference type="InterPro" id="IPR036641">
    <property type="entry name" value="HPT_dom_sf"/>
</dbReference>
<evidence type="ECO:0000259" key="14">
    <source>
        <dbReference type="PROSITE" id="PS50109"/>
    </source>
</evidence>
<evidence type="ECO:0000256" key="5">
    <source>
        <dbReference type="ARBA" id="ARBA00022553"/>
    </source>
</evidence>
<evidence type="ECO:0000256" key="11">
    <source>
        <dbReference type="ARBA" id="ARBA00023136"/>
    </source>
</evidence>
<dbReference type="SMART" id="SM00448">
    <property type="entry name" value="REC"/>
    <property type="match status" value="1"/>
</dbReference>
<dbReference type="Gene3D" id="3.30.450.20">
    <property type="entry name" value="PAS domain"/>
    <property type="match status" value="1"/>
</dbReference>
<dbReference type="Gene3D" id="3.40.50.2300">
    <property type="match status" value="1"/>
</dbReference>
<dbReference type="OrthoDB" id="9797097at2"/>
<dbReference type="SUPFAM" id="SSF47384">
    <property type="entry name" value="Homodimeric domain of signal transducing histidine kinase"/>
    <property type="match status" value="1"/>
</dbReference>
<keyword evidence="9" id="KW-1133">Transmembrane helix</keyword>
<dbReference type="Proteomes" id="UP000198510">
    <property type="component" value="Unassembled WGS sequence"/>
</dbReference>
<dbReference type="Pfam" id="PF02518">
    <property type="entry name" value="HATPase_c"/>
    <property type="match status" value="1"/>
</dbReference>
<dbReference type="RefSeq" id="WP_089683200.1">
    <property type="nucleotide sequence ID" value="NZ_FNFO01000005.1"/>
</dbReference>
<dbReference type="InterPro" id="IPR001789">
    <property type="entry name" value="Sig_transdc_resp-reg_receiver"/>
</dbReference>
<protein>
    <recommendedName>
        <fullName evidence="3">histidine kinase</fullName>
        <ecNumber evidence="3">2.7.13.3</ecNumber>
    </recommendedName>
</protein>
<evidence type="ECO:0000259" key="17">
    <source>
        <dbReference type="PROSITE" id="PS50894"/>
    </source>
</evidence>
<evidence type="ECO:0000256" key="6">
    <source>
        <dbReference type="ARBA" id="ARBA00022692"/>
    </source>
</evidence>
<dbReference type="Pfam" id="PF00072">
    <property type="entry name" value="Response_reg"/>
    <property type="match status" value="1"/>
</dbReference>
<evidence type="ECO:0000256" key="10">
    <source>
        <dbReference type="ARBA" id="ARBA00023012"/>
    </source>
</evidence>
<feature type="domain" description="Histidine kinase" evidence="14">
    <location>
        <begin position="454"/>
        <end position="675"/>
    </location>
</feature>
<dbReference type="PROSITE" id="PS50112">
    <property type="entry name" value="PAS"/>
    <property type="match status" value="1"/>
</dbReference>
<dbReference type="NCBIfam" id="TIGR00229">
    <property type="entry name" value="sensory_box"/>
    <property type="match status" value="1"/>
</dbReference>
<dbReference type="EMBL" id="FNFO01000005">
    <property type="protein sequence ID" value="SDL31369.1"/>
    <property type="molecule type" value="Genomic_DNA"/>
</dbReference>
<feature type="domain" description="PAS" evidence="16">
    <location>
        <begin position="337"/>
        <end position="366"/>
    </location>
</feature>
<dbReference type="InterPro" id="IPR008207">
    <property type="entry name" value="Sig_transdc_His_kin_Hpt_dom"/>
</dbReference>
<dbReference type="SMART" id="SM00388">
    <property type="entry name" value="HisKA"/>
    <property type="match status" value="1"/>
</dbReference>
<proteinExistence type="predicted"/>
<keyword evidence="6" id="KW-0812">Transmembrane</keyword>
<dbReference type="PRINTS" id="PR00344">
    <property type="entry name" value="BCTRLSENSOR"/>
</dbReference>
<dbReference type="Gene3D" id="1.10.287.130">
    <property type="match status" value="1"/>
</dbReference>
<dbReference type="SUPFAM" id="SSF55785">
    <property type="entry name" value="PYP-like sensor domain (PAS domain)"/>
    <property type="match status" value="1"/>
</dbReference>
<keyword evidence="8" id="KW-0067">ATP-binding</keyword>
<evidence type="ECO:0000256" key="9">
    <source>
        <dbReference type="ARBA" id="ARBA00022989"/>
    </source>
</evidence>
<dbReference type="GO" id="GO:0005886">
    <property type="term" value="C:plasma membrane"/>
    <property type="evidence" value="ECO:0007669"/>
    <property type="project" value="UniProtKB-SubCell"/>
</dbReference>
<dbReference type="SUPFAM" id="SSF47226">
    <property type="entry name" value="Histidine-containing phosphotransfer domain, HPT domain"/>
    <property type="match status" value="1"/>
</dbReference>
<feature type="domain" description="HPt" evidence="17">
    <location>
        <begin position="854"/>
        <end position="952"/>
    </location>
</feature>
<evidence type="ECO:0000256" key="1">
    <source>
        <dbReference type="ARBA" id="ARBA00000085"/>
    </source>
</evidence>
<accession>A0A1G9J1L7</accession>
<dbReference type="InterPro" id="IPR004358">
    <property type="entry name" value="Sig_transdc_His_kin-like_C"/>
</dbReference>
<keyword evidence="4" id="KW-1003">Cell membrane</keyword>
<dbReference type="SMART" id="SM00387">
    <property type="entry name" value="HATPase_c"/>
    <property type="match status" value="1"/>
</dbReference>
<name>A0A1G9J1L7_9BACT</name>
<organism evidence="18 19">
    <name type="scientific">Catalinimonas alkaloidigena</name>
    <dbReference type="NCBI Taxonomy" id="1075417"/>
    <lineage>
        <taxon>Bacteria</taxon>
        <taxon>Pseudomonadati</taxon>
        <taxon>Bacteroidota</taxon>
        <taxon>Cytophagia</taxon>
        <taxon>Cytophagales</taxon>
        <taxon>Catalimonadaceae</taxon>
        <taxon>Catalinimonas</taxon>
    </lineage>
</organism>
<dbReference type="InterPro" id="IPR035965">
    <property type="entry name" value="PAS-like_dom_sf"/>
</dbReference>
<evidence type="ECO:0000256" key="2">
    <source>
        <dbReference type="ARBA" id="ARBA00004651"/>
    </source>
</evidence>